<protein>
    <submittedName>
        <fullName evidence="1">Uncharacterized protein</fullName>
    </submittedName>
</protein>
<evidence type="ECO:0000313" key="1">
    <source>
        <dbReference type="EMBL" id="GBP38881.1"/>
    </source>
</evidence>
<dbReference type="AlphaFoldDB" id="A0A4C1VK20"/>
<accession>A0A4C1VK20</accession>
<gene>
    <name evidence="1" type="ORF">EVAR_32397_1</name>
</gene>
<dbReference type="Proteomes" id="UP000299102">
    <property type="component" value="Unassembled WGS sequence"/>
</dbReference>
<reference evidence="1 2" key="1">
    <citation type="journal article" date="2019" name="Commun. Biol.">
        <title>The bagworm genome reveals a unique fibroin gene that provides high tensile strength.</title>
        <authorList>
            <person name="Kono N."/>
            <person name="Nakamura H."/>
            <person name="Ohtoshi R."/>
            <person name="Tomita M."/>
            <person name="Numata K."/>
            <person name="Arakawa K."/>
        </authorList>
    </citation>
    <scope>NUCLEOTIDE SEQUENCE [LARGE SCALE GENOMIC DNA]</scope>
</reference>
<keyword evidence="2" id="KW-1185">Reference proteome</keyword>
<comment type="caution">
    <text evidence="1">The sequence shown here is derived from an EMBL/GenBank/DDBJ whole genome shotgun (WGS) entry which is preliminary data.</text>
</comment>
<organism evidence="1 2">
    <name type="scientific">Eumeta variegata</name>
    <name type="common">Bagworm moth</name>
    <name type="synonym">Eumeta japonica</name>
    <dbReference type="NCBI Taxonomy" id="151549"/>
    <lineage>
        <taxon>Eukaryota</taxon>
        <taxon>Metazoa</taxon>
        <taxon>Ecdysozoa</taxon>
        <taxon>Arthropoda</taxon>
        <taxon>Hexapoda</taxon>
        <taxon>Insecta</taxon>
        <taxon>Pterygota</taxon>
        <taxon>Neoptera</taxon>
        <taxon>Endopterygota</taxon>
        <taxon>Lepidoptera</taxon>
        <taxon>Glossata</taxon>
        <taxon>Ditrysia</taxon>
        <taxon>Tineoidea</taxon>
        <taxon>Psychidae</taxon>
        <taxon>Oiketicinae</taxon>
        <taxon>Eumeta</taxon>
    </lineage>
</organism>
<proteinExistence type="predicted"/>
<dbReference type="EMBL" id="BGZK01000355">
    <property type="protein sequence ID" value="GBP38881.1"/>
    <property type="molecule type" value="Genomic_DNA"/>
</dbReference>
<name>A0A4C1VK20_EUMVA</name>
<evidence type="ECO:0000313" key="2">
    <source>
        <dbReference type="Proteomes" id="UP000299102"/>
    </source>
</evidence>
<sequence>MRGCITTTESGICMRRGAGDPRGAPCAFLGVGYCKLFHAIEGKSDSSRVVNLKDQVITGFRSAGFARVDIECVPSSLVRKDLVVDPNLVPVFNFGSGTTFDGGH</sequence>